<accession>A0A6I3KKF9</accession>
<evidence type="ECO:0000313" key="1">
    <source>
        <dbReference type="EMBL" id="MTD94848.1"/>
    </source>
</evidence>
<proteinExistence type="predicted"/>
<dbReference type="AlphaFoldDB" id="A0A6I3KKF9"/>
<keyword evidence="2" id="KW-1185">Reference proteome</keyword>
<reference evidence="1 2" key="1">
    <citation type="submission" date="2019-11" db="EMBL/GenBank/DDBJ databases">
        <title>Identification of a novel strain.</title>
        <authorList>
            <person name="Xu Q."/>
            <person name="Wang G."/>
        </authorList>
    </citation>
    <scope>NUCLEOTIDE SEQUENCE [LARGE SCALE GENOMIC DNA]</scope>
    <source>
        <strain evidence="2">xq</strain>
    </source>
</reference>
<dbReference type="RefSeq" id="WP_154739218.1">
    <property type="nucleotide sequence ID" value="NZ_WMBQ01000001.1"/>
</dbReference>
<evidence type="ECO:0000313" key="2">
    <source>
        <dbReference type="Proteomes" id="UP000440694"/>
    </source>
</evidence>
<organism evidence="1 2">
    <name type="scientific">Hyphomicrobium album</name>
    <dbReference type="NCBI Taxonomy" id="2665159"/>
    <lineage>
        <taxon>Bacteria</taxon>
        <taxon>Pseudomonadati</taxon>
        <taxon>Pseudomonadota</taxon>
        <taxon>Alphaproteobacteria</taxon>
        <taxon>Hyphomicrobiales</taxon>
        <taxon>Hyphomicrobiaceae</taxon>
        <taxon>Hyphomicrobium</taxon>
    </lineage>
</organism>
<gene>
    <name evidence="1" type="ORF">GIW81_10945</name>
</gene>
<comment type="caution">
    <text evidence="1">The sequence shown here is derived from an EMBL/GenBank/DDBJ whole genome shotgun (WGS) entry which is preliminary data.</text>
</comment>
<dbReference type="EMBL" id="WMBQ01000001">
    <property type="protein sequence ID" value="MTD94848.1"/>
    <property type="molecule type" value="Genomic_DNA"/>
</dbReference>
<name>A0A6I3KKF9_9HYPH</name>
<sequence length="562" mass="63067">MSEQDDTQRREYEERLQRRLKILKDEFEAGKIVIAPGLQVIESLKAVRYAADGTIDLSTVDGLVRSMALMAEHIHERGEAKKAASLREIQELYFNFLYLNFKPYFETMLKGKLTPHEAGLAISRSEQSRKEFLRALPDFMEAIEGFWAGMAGALHAHLEDMHGTMKCSYGGDIFPSHAENIASKCGLYADTIILPDPFLRSREIFANWSEEKSVYYLVKNAMNVLQYRELALANVEPPIVVISPDYSELVRNEKKFVGLVSESDCLAHASRIFGRKFESMDSLMEYAEHFDTLDTLLPEIKDPRRVLFDAELKGGAREHITSMLDDPSSALLKSKHPGVVVAASAFGRMAQANDLLIKSRRLGATPVIDAPTSWQYFVWKLEYDADRASEGAPQTDDLHVLRALESLSHTDMEWLGKVPPRALIELRESGALAEIRSIMAAGVKEVAEARPDNFFRSKDRVFENLERALDVHQGQLDALRAKTWKFAGKDIGTWVVTGTVAVSAALTGYPIFALAALAVDQVVDVPKLKDIPESIKELAKESKKLRQSPVGLLFSYRKMAER</sequence>
<protein>
    <submittedName>
        <fullName evidence="1">Uncharacterized protein</fullName>
    </submittedName>
</protein>
<dbReference type="Proteomes" id="UP000440694">
    <property type="component" value="Unassembled WGS sequence"/>
</dbReference>